<dbReference type="PANTHER" id="PTHR37422">
    <property type="entry name" value="TEICHURONIC ACID BIOSYNTHESIS PROTEIN TUAE"/>
    <property type="match status" value="1"/>
</dbReference>
<evidence type="ECO:0000313" key="9">
    <source>
        <dbReference type="EMBL" id="KKC30197.1"/>
    </source>
</evidence>
<dbReference type="GO" id="GO:0016020">
    <property type="term" value="C:membrane"/>
    <property type="evidence" value="ECO:0007669"/>
    <property type="project" value="UniProtKB-SubCell"/>
</dbReference>
<dbReference type="InterPro" id="IPR007016">
    <property type="entry name" value="O-antigen_ligase-rel_domated"/>
</dbReference>
<dbReference type="InterPro" id="IPR011990">
    <property type="entry name" value="TPR-like_helical_dom_sf"/>
</dbReference>
<evidence type="ECO:0000256" key="3">
    <source>
        <dbReference type="ARBA" id="ARBA00022989"/>
    </source>
</evidence>
<feature type="transmembrane region" description="Helical" evidence="7">
    <location>
        <begin position="30"/>
        <end position="50"/>
    </location>
</feature>
<feature type="repeat" description="TPR" evidence="5">
    <location>
        <begin position="723"/>
        <end position="756"/>
    </location>
</feature>
<evidence type="ECO:0000256" key="6">
    <source>
        <dbReference type="SAM" id="MobiDB-lite"/>
    </source>
</evidence>
<reference evidence="9 10" key="2">
    <citation type="journal article" date="2015" name="BMC Genomics">
        <title>Analysis of three genomes within the thermophilic bacterial species Caldanaerobacter subterraneus with a focus on carbon monoxide dehydrogenase evolution and hydrolase diversity.</title>
        <authorList>
            <person name="Sant'Anna F.H."/>
            <person name="Lebedinsky A.V."/>
            <person name="Sokolova T.G."/>
            <person name="Robb F.T."/>
            <person name="Gonzalez J.M."/>
        </authorList>
    </citation>
    <scope>NUCLEOTIDE SEQUENCE [LARGE SCALE GENOMIC DNA]</scope>
    <source>
        <strain evidence="9 10">DSM 12653</strain>
    </source>
</reference>
<feature type="transmembrane region" description="Helical" evidence="7">
    <location>
        <begin position="625"/>
        <end position="653"/>
    </location>
</feature>
<sequence length="829" mass="93440">MEMAQKPVAKKSKTKSKTGQMPKISGKLDIVFYIILLILVFYPPFFRGMFFEKEMFPTIAITSVVFILWAVYKIAVKEPIIATTLDYAALSLVGAYVISTFFAVNVRASIGEVLRYCDYLFIYFMVSKLVKDNKKIFMLLNVLVLSSFFVAVIGLGSSVNLIHYNGSWVGGRINSTFQYPNTAASFLMAFFLVNLALISYTDNRYLKALYGAIAYTQFYAYVFTLSRGAWLMLPFLGLLLMALMPKGKRVEPFMYFIGVIIASALPIAKFNSAVASGDAMRLVKWYLIGFLSSLVITYAISFIMGFVNKISAKIALAIASVLIVLVAIGGYIVFTTQVPLTLKHTANEPDGMKAVTRFVNVDPDRVYVLKYDVIAKNPGNKDWAYGIVINSRNENDQSTKIAEVYEKGDFIGEKTLEFTTLKDTKRIAIVFMNNFKDTSVTFTEAKVYPKNDPKDVQTVMLKYKYLPEDIASRVQDINLTSRSSSQRMQFYVDGLKIFKDYPIFGAGGGAWAALYFKYQSYLYWTTQTHNYFMQVLLDTGIVGFIALLFLLVTLIRSMARVYRGYGEDKYKVLIAGVITAIVSLYAHAAMDFDFSLSAVSIALWALIGVINSLDREILKVKSRKVYLNYAAVLVTFVVLYMSTSMSVALGYAVKGDNFLKSQDLNSAEAAYEKAVAYDPFNAQYRMTYGQILAALGDKWQDPVRLQKAMFEEEKAVKLEPFNSRLNAQLGAFYLAHGQIDLGLKYVEKAVEVQPFRPENYQQLADAYNKVGMYYLNKGDKQKAKEYLQKAVDVEKMYEKVNARSLEPKPMTEATKQIIEESKKALQGIQ</sequence>
<evidence type="ECO:0000256" key="4">
    <source>
        <dbReference type="ARBA" id="ARBA00023136"/>
    </source>
</evidence>
<feature type="transmembrane region" description="Helical" evidence="7">
    <location>
        <begin position="572"/>
        <end position="588"/>
    </location>
</feature>
<feature type="region of interest" description="Disordered" evidence="6">
    <location>
        <begin position="1"/>
        <end position="20"/>
    </location>
</feature>
<evidence type="ECO:0000256" key="5">
    <source>
        <dbReference type="PROSITE-ProRule" id="PRU00339"/>
    </source>
</evidence>
<feature type="transmembrane region" description="Helical" evidence="7">
    <location>
        <begin position="228"/>
        <end position="244"/>
    </location>
</feature>
<comment type="caution">
    <text evidence="9">The sequence shown here is derived from an EMBL/GenBank/DDBJ whole genome shotgun (WGS) entry which is preliminary data.</text>
</comment>
<dbReference type="AlphaFoldDB" id="A0A0F5PNG3"/>
<dbReference type="PROSITE" id="PS50005">
    <property type="entry name" value="TPR"/>
    <property type="match status" value="3"/>
</dbReference>
<accession>A0A0F5PNG3</accession>
<dbReference type="Proteomes" id="UP000010146">
    <property type="component" value="Unassembled WGS sequence"/>
</dbReference>
<evidence type="ECO:0000256" key="7">
    <source>
        <dbReference type="SAM" id="Phobius"/>
    </source>
</evidence>
<feature type="repeat" description="TPR" evidence="5">
    <location>
        <begin position="764"/>
        <end position="797"/>
    </location>
</feature>
<dbReference type="PANTHER" id="PTHR37422:SF23">
    <property type="entry name" value="TEICHURONIC ACID BIOSYNTHESIS PROTEIN TUAE"/>
    <property type="match status" value="1"/>
</dbReference>
<evidence type="ECO:0000313" key="10">
    <source>
        <dbReference type="Proteomes" id="UP000010146"/>
    </source>
</evidence>
<feature type="transmembrane region" description="Helical" evidence="7">
    <location>
        <begin position="531"/>
        <end position="552"/>
    </location>
</feature>
<organism evidence="9 10">
    <name type="scientific">Caldanaerobacter subterraneus subsp. pacificus DSM 12653</name>
    <dbReference type="NCBI Taxonomy" id="391606"/>
    <lineage>
        <taxon>Bacteria</taxon>
        <taxon>Bacillati</taxon>
        <taxon>Bacillota</taxon>
        <taxon>Clostridia</taxon>
        <taxon>Thermoanaerobacterales</taxon>
        <taxon>Thermoanaerobacteraceae</taxon>
        <taxon>Caldanaerobacter</taxon>
    </lineage>
</organism>
<dbReference type="Pfam" id="PF13432">
    <property type="entry name" value="TPR_16"/>
    <property type="match status" value="1"/>
</dbReference>
<dbReference type="SUPFAM" id="SSF48452">
    <property type="entry name" value="TPR-like"/>
    <property type="match status" value="1"/>
</dbReference>
<proteinExistence type="predicted"/>
<keyword evidence="2 7" id="KW-0812">Transmembrane</keyword>
<reference evidence="9 10" key="1">
    <citation type="submission" date="2008-07" db="EMBL/GenBank/DDBJ databases">
        <authorList>
            <person name="Gonzalez J."/>
            <person name="Sokolova T."/>
            <person name="Ferriera S."/>
            <person name="Johnson J."/>
            <person name="Kravitz S."/>
            <person name="Beeson K."/>
            <person name="Sutton G."/>
            <person name="Rogers Y.-H."/>
            <person name="Friedman R."/>
            <person name="Frazier M."/>
            <person name="Venter J.C."/>
        </authorList>
    </citation>
    <scope>NUCLEOTIDE SEQUENCE [LARGE SCALE GENOMIC DNA]</scope>
    <source>
        <strain evidence="9 10">DSM 12653</strain>
    </source>
</reference>
<feature type="domain" description="O-antigen ligase-related" evidence="8">
    <location>
        <begin position="472"/>
        <end position="548"/>
    </location>
</feature>
<keyword evidence="3 7" id="KW-1133">Transmembrane helix</keyword>
<feature type="repeat" description="TPR" evidence="5">
    <location>
        <begin position="648"/>
        <end position="681"/>
    </location>
</feature>
<dbReference type="Pfam" id="PF04932">
    <property type="entry name" value="Wzy_C"/>
    <property type="match status" value="1"/>
</dbReference>
<feature type="transmembrane region" description="Helical" evidence="7">
    <location>
        <begin position="113"/>
        <end position="130"/>
    </location>
</feature>
<feature type="transmembrane region" description="Helical" evidence="7">
    <location>
        <begin position="314"/>
        <end position="334"/>
    </location>
</feature>
<feature type="transmembrane region" description="Helical" evidence="7">
    <location>
        <begin position="285"/>
        <end position="307"/>
    </location>
</feature>
<feature type="transmembrane region" description="Helical" evidence="7">
    <location>
        <begin position="137"/>
        <end position="159"/>
    </location>
</feature>
<dbReference type="InterPro" id="IPR019734">
    <property type="entry name" value="TPR_rpt"/>
</dbReference>
<evidence type="ECO:0000256" key="2">
    <source>
        <dbReference type="ARBA" id="ARBA00022692"/>
    </source>
</evidence>
<name>A0A0F5PNG3_9THEO</name>
<gene>
    <name evidence="9" type="ORF">CDSM653_00675</name>
</gene>
<dbReference type="Pfam" id="PF13181">
    <property type="entry name" value="TPR_8"/>
    <property type="match status" value="1"/>
</dbReference>
<feature type="transmembrane region" description="Helical" evidence="7">
    <location>
        <begin position="594"/>
        <end position="613"/>
    </location>
</feature>
<feature type="transmembrane region" description="Helical" evidence="7">
    <location>
        <begin position="56"/>
        <end position="75"/>
    </location>
</feature>
<dbReference type="EMBL" id="ABXP02000042">
    <property type="protein sequence ID" value="KKC30197.1"/>
    <property type="molecule type" value="Genomic_DNA"/>
</dbReference>
<dbReference type="InterPro" id="IPR051533">
    <property type="entry name" value="WaaL-like"/>
</dbReference>
<evidence type="ECO:0000256" key="1">
    <source>
        <dbReference type="ARBA" id="ARBA00004141"/>
    </source>
</evidence>
<keyword evidence="4 7" id="KW-0472">Membrane</keyword>
<comment type="subcellular location">
    <subcellularLocation>
        <location evidence="1">Membrane</location>
        <topology evidence="1">Multi-pass membrane protein</topology>
    </subcellularLocation>
</comment>
<dbReference type="SMART" id="SM00028">
    <property type="entry name" value="TPR"/>
    <property type="match status" value="3"/>
</dbReference>
<reference evidence="10" key="3">
    <citation type="submission" date="2015-02" db="EMBL/GenBank/DDBJ databases">
        <title>Genome analysis of three genomes within the thermophilic hydrogenogenic bacterial species Caldanaerobacter subterraneus.</title>
        <authorList>
            <person name="Sant'Anna F.H."/>
            <person name="Lebedinsky A."/>
            <person name="Sokolova T."/>
            <person name="Robb F.T."/>
            <person name="Gonzalez J.M."/>
        </authorList>
    </citation>
    <scope>NUCLEOTIDE SEQUENCE [LARGE SCALE GENOMIC DNA]</scope>
    <source>
        <strain evidence="10">DSM 12653</strain>
    </source>
</reference>
<feature type="transmembrane region" description="Helical" evidence="7">
    <location>
        <begin position="179"/>
        <end position="198"/>
    </location>
</feature>
<keyword evidence="5" id="KW-0802">TPR repeat</keyword>
<protein>
    <submittedName>
        <fullName evidence="9">TPR repeat-containing protein</fullName>
    </submittedName>
</protein>
<feature type="transmembrane region" description="Helical" evidence="7">
    <location>
        <begin position="253"/>
        <end position="273"/>
    </location>
</feature>
<dbReference type="Gene3D" id="1.25.40.10">
    <property type="entry name" value="Tetratricopeptide repeat domain"/>
    <property type="match status" value="1"/>
</dbReference>
<evidence type="ECO:0000259" key="8">
    <source>
        <dbReference type="Pfam" id="PF04932"/>
    </source>
</evidence>
<feature type="transmembrane region" description="Helical" evidence="7">
    <location>
        <begin position="87"/>
        <end position="107"/>
    </location>
</feature>